<evidence type="ECO:0000256" key="3">
    <source>
        <dbReference type="ARBA" id="ARBA00022833"/>
    </source>
</evidence>
<protein>
    <submittedName>
        <fullName evidence="6">Gametocyte-specific factor 1 isoform X2</fullName>
    </submittedName>
</protein>
<evidence type="ECO:0000256" key="1">
    <source>
        <dbReference type="ARBA" id="ARBA00022723"/>
    </source>
</evidence>
<evidence type="ECO:0000259" key="5">
    <source>
        <dbReference type="PROSITE" id="PS51800"/>
    </source>
</evidence>
<keyword evidence="1" id="KW-0479">Metal-binding</keyword>
<dbReference type="Proteomes" id="UP001178508">
    <property type="component" value="Chromosome 22"/>
</dbReference>
<evidence type="ECO:0000256" key="2">
    <source>
        <dbReference type="ARBA" id="ARBA00022771"/>
    </source>
</evidence>
<evidence type="ECO:0000313" key="6">
    <source>
        <dbReference type="EMBL" id="CAJ1084585.1"/>
    </source>
</evidence>
<feature type="region of interest" description="Disordered" evidence="4">
    <location>
        <begin position="157"/>
        <end position="176"/>
    </location>
</feature>
<feature type="domain" description="CHHC U11-48K-type" evidence="5">
    <location>
        <begin position="39"/>
        <end position="66"/>
    </location>
</feature>
<keyword evidence="7" id="KW-1185">Reference proteome</keyword>
<dbReference type="PROSITE" id="PS51800">
    <property type="entry name" value="ZF_CHHC_U11_48K"/>
    <property type="match status" value="2"/>
</dbReference>
<dbReference type="PANTHER" id="PTHR21402">
    <property type="entry name" value="GAMETOCYTE SPECIFIC FACTOR 1-RELATED"/>
    <property type="match status" value="1"/>
</dbReference>
<dbReference type="AlphaFoldDB" id="A0AAV1HG75"/>
<name>A0AAV1HG75_XYRNO</name>
<accession>A0AAV1HG75</accession>
<dbReference type="Pfam" id="PF05253">
    <property type="entry name" value="zf-U11-48K"/>
    <property type="match status" value="2"/>
</dbReference>
<proteinExistence type="predicted"/>
<reference evidence="6" key="1">
    <citation type="submission" date="2023-08" db="EMBL/GenBank/DDBJ databases">
        <authorList>
            <person name="Alioto T."/>
            <person name="Alioto T."/>
            <person name="Gomez Garrido J."/>
        </authorList>
    </citation>
    <scope>NUCLEOTIDE SEQUENCE</scope>
</reference>
<dbReference type="GO" id="GO:0008270">
    <property type="term" value="F:zinc ion binding"/>
    <property type="evidence" value="ECO:0007669"/>
    <property type="project" value="UniProtKB-KW"/>
</dbReference>
<dbReference type="InterPro" id="IPR051591">
    <property type="entry name" value="UPF0224_FAM112_RNA_Proc"/>
</dbReference>
<keyword evidence="3" id="KW-0862">Zinc</keyword>
<keyword evidence="2" id="KW-0863">Zinc-finger</keyword>
<organism evidence="6 7">
    <name type="scientific">Xyrichtys novacula</name>
    <name type="common">Pearly razorfish</name>
    <name type="synonym">Hemipteronotus novacula</name>
    <dbReference type="NCBI Taxonomy" id="13765"/>
    <lineage>
        <taxon>Eukaryota</taxon>
        <taxon>Metazoa</taxon>
        <taxon>Chordata</taxon>
        <taxon>Craniata</taxon>
        <taxon>Vertebrata</taxon>
        <taxon>Euteleostomi</taxon>
        <taxon>Actinopterygii</taxon>
        <taxon>Neopterygii</taxon>
        <taxon>Teleostei</taxon>
        <taxon>Neoteleostei</taxon>
        <taxon>Acanthomorphata</taxon>
        <taxon>Eupercaria</taxon>
        <taxon>Labriformes</taxon>
        <taxon>Labridae</taxon>
        <taxon>Xyrichtys</taxon>
    </lineage>
</organism>
<evidence type="ECO:0000256" key="4">
    <source>
        <dbReference type="SAM" id="MobiDB-lite"/>
    </source>
</evidence>
<feature type="domain" description="CHHC U11-48K-type" evidence="5">
    <location>
        <begin position="73"/>
        <end position="100"/>
    </location>
</feature>
<dbReference type="SUPFAM" id="SSF57667">
    <property type="entry name" value="beta-beta-alpha zinc fingers"/>
    <property type="match status" value="2"/>
</dbReference>
<dbReference type="InterPro" id="IPR036236">
    <property type="entry name" value="Znf_C2H2_sf"/>
</dbReference>
<dbReference type="InterPro" id="IPR022776">
    <property type="entry name" value="TRM13/UPF0224_CHHC_Znf_dom"/>
</dbReference>
<evidence type="ECO:0000313" key="7">
    <source>
        <dbReference type="Proteomes" id="UP001178508"/>
    </source>
</evidence>
<gene>
    <name evidence="6" type="ORF">XNOV1_A016667</name>
</gene>
<dbReference type="EMBL" id="OY660885">
    <property type="protein sequence ID" value="CAJ1084585.1"/>
    <property type="molecule type" value="Genomic_DNA"/>
</dbReference>
<dbReference type="PANTHER" id="PTHR21402:SF5">
    <property type="entry name" value="GAMETOCYTE SPECIFIC FACTOR 1"/>
    <property type="match status" value="1"/>
</dbReference>
<sequence>MSETFRFGSTTDPCRISASERAQCADEFDDRRNIDPERLVQCPFDKNHQIRVCRFPYHLIKCRKNHPKLAKELKTCPYNASHLVPKHELMYHTETCEDRVPVHTEKFENGTNGYHQRQVPVSTWVNPNMTEDWDREVDDNAVPFVWGVNSALELKTQTRPSNNLGQSVRTPNTLPW</sequence>